<protein>
    <recommendedName>
        <fullName evidence="4">DUF4083 domain-containing protein</fullName>
    </recommendedName>
</protein>
<feature type="transmembrane region" description="Helical" evidence="1">
    <location>
        <begin position="12"/>
        <end position="33"/>
    </location>
</feature>
<keyword evidence="1" id="KW-0472">Membrane</keyword>
<evidence type="ECO:0000313" key="2">
    <source>
        <dbReference type="EMBL" id="KAJ4463072.1"/>
    </source>
</evidence>
<dbReference type="Proteomes" id="UP001141327">
    <property type="component" value="Unassembled WGS sequence"/>
</dbReference>
<evidence type="ECO:0008006" key="4">
    <source>
        <dbReference type="Google" id="ProtNLM"/>
    </source>
</evidence>
<gene>
    <name evidence="2" type="ORF">PAPYR_326</name>
</gene>
<keyword evidence="1" id="KW-1133">Transmembrane helix</keyword>
<accession>A0ABQ8UWV9</accession>
<sequence length="71" mass="8687">MWWLLLRVLFKIVLWIFAILLFFFLVGLTRYVFFNSRKARKFVKELKTMQFTFQDFDSSDPDLDEQRQGGE</sequence>
<dbReference type="EMBL" id="JAPMOS010000001">
    <property type="protein sequence ID" value="KAJ4463072.1"/>
    <property type="molecule type" value="Genomic_DNA"/>
</dbReference>
<evidence type="ECO:0000313" key="3">
    <source>
        <dbReference type="Proteomes" id="UP001141327"/>
    </source>
</evidence>
<organism evidence="2 3">
    <name type="scientific">Paratrimastix pyriformis</name>
    <dbReference type="NCBI Taxonomy" id="342808"/>
    <lineage>
        <taxon>Eukaryota</taxon>
        <taxon>Metamonada</taxon>
        <taxon>Preaxostyla</taxon>
        <taxon>Paratrimastigidae</taxon>
        <taxon>Paratrimastix</taxon>
    </lineage>
</organism>
<comment type="caution">
    <text evidence="2">The sequence shown here is derived from an EMBL/GenBank/DDBJ whole genome shotgun (WGS) entry which is preliminary data.</text>
</comment>
<name>A0ABQ8UWV9_9EUKA</name>
<proteinExistence type="predicted"/>
<keyword evidence="1" id="KW-0812">Transmembrane</keyword>
<reference evidence="2" key="1">
    <citation type="journal article" date="2022" name="bioRxiv">
        <title>Genomics of Preaxostyla Flagellates Illuminates Evolutionary Transitions and the Path Towards Mitochondrial Loss.</title>
        <authorList>
            <person name="Novak L.V.F."/>
            <person name="Treitli S.C."/>
            <person name="Pyrih J."/>
            <person name="Halakuc P."/>
            <person name="Pipaliya S.V."/>
            <person name="Vacek V."/>
            <person name="Brzon O."/>
            <person name="Soukal P."/>
            <person name="Eme L."/>
            <person name="Dacks J.B."/>
            <person name="Karnkowska A."/>
            <person name="Elias M."/>
            <person name="Hampl V."/>
        </authorList>
    </citation>
    <scope>NUCLEOTIDE SEQUENCE</scope>
    <source>
        <strain evidence="2">RCP-MX</strain>
    </source>
</reference>
<keyword evidence="3" id="KW-1185">Reference proteome</keyword>
<evidence type="ECO:0000256" key="1">
    <source>
        <dbReference type="SAM" id="Phobius"/>
    </source>
</evidence>